<comment type="caution">
    <text evidence="7">The sequence shown here is derived from an EMBL/GenBank/DDBJ whole genome shotgun (WGS) entry which is preliminary data.</text>
</comment>
<evidence type="ECO:0000313" key="8">
    <source>
        <dbReference type="Proteomes" id="UP000604046"/>
    </source>
</evidence>
<keyword evidence="5 6" id="KW-0472">Membrane</keyword>
<comment type="similarity">
    <text evidence="2">Belongs to the XK family.</text>
</comment>
<organism evidence="7 8">
    <name type="scientific">Symbiodinium natans</name>
    <dbReference type="NCBI Taxonomy" id="878477"/>
    <lineage>
        <taxon>Eukaryota</taxon>
        <taxon>Sar</taxon>
        <taxon>Alveolata</taxon>
        <taxon>Dinophyceae</taxon>
        <taxon>Suessiales</taxon>
        <taxon>Symbiodiniaceae</taxon>
        <taxon>Symbiodinium</taxon>
    </lineage>
</organism>
<sequence length="343" mass="36607">MADYASDFYVMLQYACVVENSLTPDCSLAIPGNQTSREPLAAECIPQWSWFGISCALVVLSTLVPSFWWMAFQTQREGQSVPRMCAFCCLGIFQLTHLWELATFARRGTREEHEKDASSGRTLFAAVVESVPQLYLQAYVLFALGARGQAFKLASVCLSVTTLTASVVMLGTTGRNDRLSTWKAQAAAALFIGTDAAVRSMGLSMAFSEPVRPYGAPVAAATFVACVLYQAWSIPRGAGGVCNNLASLPYVVPAAAVIADEEEARRKHGMPVVLGLRFLETVAFGILAAAFGEAACGGGLETELAVYFGMLVANALSLITFKCFSDGSGAFTTSMENAVTLGQ</sequence>
<keyword evidence="3 6" id="KW-0812">Transmembrane</keyword>
<evidence type="ECO:0000256" key="5">
    <source>
        <dbReference type="ARBA" id="ARBA00023136"/>
    </source>
</evidence>
<evidence type="ECO:0000256" key="3">
    <source>
        <dbReference type="ARBA" id="ARBA00022692"/>
    </source>
</evidence>
<reference evidence="7" key="1">
    <citation type="submission" date="2021-02" db="EMBL/GenBank/DDBJ databases">
        <authorList>
            <person name="Dougan E. K."/>
            <person name="Rhodes N."/>
            <person name="Thang M."/>
            <person name="Chan C."/>
        </authorList>
    </citation>
    <scope>NUCLEOTIDE SEQUENCE</scope>
</reference>
<evidence type="ECO:0000256" key="6">
    <source>
        <dbReference type="SAM" id="Phobius"/>
    </source>
</evidence>
<evidence type="ECO:0000313" key="7">
    <source>
        <dbReference type="EMBL" id="CAE6935989.1"/>
    </source>
</evidence>
<dbReference type="AlphaFoldDB" id="A0A812GZA9"/>
<dbReference type="OrthoDB" id="449131at2759"/>
<accession>A0A812GZA9</accession>
<dbReference type="GO" id="GO:0005886">
    <property type="term" value="C:plasma membrane"/>
    <property type="evidence" value="ECO:0007669"/>
    <property type="project" value="UniProtKB-ARBA"/>
</dbReference>
<feature type="transmembrane region" description="Helical" evidence="6">
    <location>
        <begin position="304"/>
        <end position="324"/>
    </location>
</feature>
<dbReference type="EMBL" id="CAJNDS010000053">
    <property type="protein sequence ID" value="CAE6935989.1"/>
    <property type="molecule type" value="Genomic_DNA"/>
</dbReference>
<dbReference type="Pfam" id="PF09815">
    <property type="entry name" value="XK-related"/>
    <property type="match status" value="1"/>
</dbReference>
<keyword evidence="8" id="KW-1185">Reference proteome</keyword>
<proteinExistence type="inferred from homology"/>
<comment type="subcellular location">
    <subcellularLocation>
        <location evidence="1">Membrane</location>
        <topology evidence="1">Multi-pass membrane protein</topology>
    </subcellularLocation>
</comment>
<feature type="transmembrane region" description="Helical" evidence="6">
    <location>
        <begin position="48"/>
        <end position="72"/>
    </location>
</feature>
<evidence type="ECO:0000256" key="2">
    <source>
        <dbReference type="ARBA" id="ARBA00008789"/>
    </source>
</evidence>
<dbReference type="Proteomes" id="UP000604046">
    <property type="component" value="Unassembled WGS sequence"/>
</dbReference>
<feature type="non-terminal residue" evidence="7">
    <location>
        <position position="343"/>
    </location>
</feature>
<gene>
    <name evidence="7" type="ORF">SNAT2548_LOCUS1026</name>
</gene>
<keyword evidence="4 6" id="KW-1133">Transmembrane helix</keyword>
<evidence type="ECO:0000256" key="4">
    <source>
        <dbReference type="ARBA" id="ARBA00022989"/>
    </source>
</evidence>
<protein>
    <submittedName>
        <fullName evidence="7">Uncharacterized protein</fullName>
    </submittedName>
</protein>
<dbReference type="InterPro" id="IPR018629">
    <property type="entry name" value="XK-rel"/>
</dbReference>
<evidence type="ECO:0000256" key="1">
    <source>
        <dbReference type="ARBA" id="ARBA00004141"/>
    </source>
</evidence>
<feature type="transmembrane region" description="Helical" evidence="6">
    <location>
        <begin position="271"/>
        <end position="292"/>
    </location>
</feature>
<name>A0A812GZA9_9DINO</name>